<evidence type="ECO:0000313" key="3">
    <source>
        <dbReference type="Proteomes" id="UP000002279"/>
    </source>
</evidence>
<dbReference type="InterPro" id="IPR047235">
    <property type="entry name" value="COMMD8"/>
</dbReference>
<dbReference type="Proteomes" id="UP000002279">
    <property type="component" value="Chromosome 12"/>
</dbReference>
<gene>
    <name evidence="2" type="primary">COMMD8</name>
</gene>
<dbReference type="InterPro" id="IPR055184">
    <property type="entry name" value="COMMD8_HN"/>
</dbReference>
<dbReference type="AlphaFoldDB" id="A0A6I8PRX7"/>
<reference evidence="2" key="3">
    <citation type="submission" date="2025-09" db="UniProtKB">
        <authorList>
            <consortium name="Ensembl"/>
        </authorList>
    </citation>
    <scope>IDENTIFICATION</scope>
    <source>
        <strain evidence="2">Glennie</strain>
    </source>
</reference>
<dbReference type="InParanoid" id="A0A6I8PRX7"/>
<reference evidence="2 3" key="1">
    <citation type="journal article" date="2008" name="Nature">
        <title>Genome analysis of the platypus reveals unique signatures of evolution.</title>
        <authorList>
            <person name="Warren W.C."/>
            <person name="Hillier L.W."/>
            <person name="Marshall Graves J.A."/>
            <person name="Birney E."/>
            <person name="Ponting C.P."/>
            <person name="Grutzner F."/>
            <person name="Belov K."/>
            <person name="Miller W."/>
            <person name="Clarke L."/>
            <person name="Chinwalla A.T."/>
            <person name="Yang S.P."/>
            <person name="Heger A."/>
            <person name="Locke D.P."/>
            <person name="Miethke P."/>
            <person name="Waters P.D."/>
            <person name="Veyrunes F."/>
            <person name="Fulton L."/>
            <person name="Fulton B."/>
            <person name="Graves T."/>
            <person name="Wallis J."/>
            <person name="Puente X.S."/>
            <person name="Lopez-Otin C."/>
            <person name="Ordonez G.R."/>
            <person name="Eichler E.E."/>
            <person name="Chen L."/>
            <person name="Cheng Z."/>
            <person name="Deakin J.E."/>
            <person name="Alsop A."/>
            <person name="Thompson K."/>
            <person name="Kirby P."/>
            <person name="Papenfuss A.T."/>
            <person name="Wakefield M.J."/>
            <person name="Olender T."/>
            <person name="Lancet D."/>
            <person name="Huttley G.A."/>
            <person name="Smit A.F."/>
            <person name="Pask A."/>
            <person name="Temple-Smith P."/>
            <person name="Batzer M.A."/>
            <person name="Walker J.A."/>
            <person name="Konkel M.K."/>
            <person name="Harris R.S."/>
            <person name="Whittington C.M."/>
            <person name="Wong E.S."/>
            <person name="Gemmell N.J."/>
            <person name="Buschiazzo E."/>
            <person name="Vargas Jentzsch I.M."/>
            <person name="Merkel A."/>
            <person name="Schmitz J."/>
            <person name="Zemann A."/>
            <person name="Churakov G."/>
            <person name="Kriegs J.O."/>
            <person name="Brosius J."/>
            <person name="Murchison E.P."/>
            <person name="Sachidanandam R."/>
            <person name="Smith C."/>
            <person name="Hannon G.J."/>
            <person name="Tsend-Ayush E."/>
            <person name="McMillan D."/>
            <person name="Attenborough R."/>
            <person name="Rens W."/>
            <person name="Ferguson-Smith M."/>
            <person name="Lefevre C.M."/>
            <person name="Sharp J.A."/>
            <person name="Nicholas K.R."/>
            <person name="Ray D.A."/>
            <person name="Kube M."/>
            <person name="Reinhardt R."/>
            <person name="Pringle T.H."/>
            <person name="Taylor J."/>
            <person name="Jones R.C."/>
            <person name="Nixon B."/>
            <person name="Dacheux J.L."/>
            <person name="Niwa H."/>
            <person name="Sekita Y."/>
            <person name="Huang X."/>
            <person name="Stark A."/>
            <person name="Kheradpour P."/>
            <person name="Kellis M."/>
            <person name="Flicek P."/>
            <person name="Chen Y."/>
            <person name="Webber C."/>
            <person name="Hardison R."/>
            <person name="Nelson J."/>
            <person name="Hallsworth-Pepin K."/>
            <person name="Delehaunty K."/>
            <person name="Markovic C."/>
            <person name="Minx P."/>
            <person name="Feng Y."/>
            <person name="Kremitzki C."/>
            <person name="Mitreva M."/>
            <person name="Glasscock J."/>
            <person name="Wylie T."/>
            <person name="Wohldmann P."/>
            <person name="Thiru P."/>
            <person name="Nhan M.N."/>
            <person name="Pohl C.S."/>
            <person name="Smith S.M."/>
            <person name="Hou S."/>
            <person name="Nefedov M."/>
            <person name="de Jong P.J."/>
            <person name="Renfree M.B."/>
            <person name="Mardis E.R."/>
            <person name="Wilson R.K."/>
        </authorList>
    </citation>
    <scope>NUCLEOTIDE SEQUENCE [LARGE SCALE GENOMIC DNA]</scope>
    <source>
        <strain evidence="2 3">Glennie</strain>
    </source>
</reference>
<dbReference type="GeneTree" id="ENSGT00390000018121"/>
<evidence type="ECO:0000313" key="2">
    <source>
        <dbReference type="Ensembl" id="ENSOANP00000054337.1"/>
    </source>
</evidence>
<dbReference type="FunCoup" id="A0A6I8PRX7">
    <property type="interactions" value="2211"/>
</dbReference>
<keyword evidence="3" id="KW-1185">Reference proteome</keyword>
<dbReference type="Pfam" id="PF22838">
    <property type="entry name" value="COMMD8_HN"/>
    <property type="match status" value="1"/>
</dbReference>
<dbReference type="Bgee" id="ENSOANG00000047901">
    <property type="expression patterns" value="Expressed in brain and 8 other cell types or tissues"/>
</dbReference>
<dbReference type="InterPro" id="IPR017920">
    <property type="entry name" value="COMM"/>
</dbReference>
<dbReference type="CDD" id="cd04756">
    <property type="entry name" value="Commd8"/>
    <property type="match status" value="1"/>
</dbReference>
<evidence type="ECO:0000259" key="1">
    <source>
        <dbReference type="PROSITE" id="PS51269"/>
    </source>
</evidence>
<sequence>MEPEEGAPLWRLEKVPAELGAQLLHRAVDSLCGRAAPQGQNGDQLWDPAEWEAMREDIAVFFKTTVGHDRPDEEALQQLGQLSPRLQETVMQCLKGRKEEIRQALLGEVTAISSAQLQDFDWQLKLALSSDKLATLQMPLVNLDLDVRENGEVKPYSIEMSKDELQNLISALEAANKVVLQLK</sequence>
<dbReference type="OMA" id="KLCHRVV"/>
<dbReference type="KEGG" id="oaa:100081399"/>
<dbReference type="OrthoDB" id="17646at2759"/>
<dbReference type="PANTHER" id="PTHR16231">
    <property type="entry name" value="COMM DOMAIN-CONTAINING PROTEIN 4-8 FAMILY MEMBER"/>
    <property type="match status" value="1"/>
</dbReference>
<protein>
    <submittedName>
        <fullName evidence="2">COMM domain containing 8</fullName>
    </submittedName>
</protein>
<dbReference type="GO" id="GO:0051059">
    <property type="term" value="F:NF-kappaB binding"/>
    <property type="evidence" value="ECO:0000318"/>
    <property type="project" value="GO_Central"/>
</dbReference>
<dbReference type="Ensembl" id="ENSOANT00000063369.1">
    <property type="protein sequence ID" value="ENSOANP00000054337.1"/>
    <property type="gene ID" value="ENSOANG00000047901.1"/>
</dbReference>
<dbReference type="PANTHER" id="PTHR16231:SF0">
    <property type="entry name" value="COMM DOMAIN-CONTAINING PROTEIN 8"/>
    <property type="match status" value="1"/>
</dbReference>
<reference evidence="2" key="2">
    <citation type="submission" date="2025-08" db="UniProtKB">
        <authorList>
            <consortium name="Ensembl"/>
        </authorList>
    </citation>
    <scope>IDENTIFICATION</scope>
    <source>
        <strain evidence="2">Glennie</strain>
    </source>
</reference>
<dbReference type="PROSITE" id="PS51269">
    <property type="entry name" value="COMM"/>
    <property type="match status" value="1"/>
</dbReference>
<dbReference type="RefSeq" id="XP_028932871.1">
    <property type="nucleotide sequence ID" value="XM_029077038.2"/>
</dbReference>
<dbReference type="CTD" id="54951"/>
<dbReference type="GO" id="GO:0005654">
    <property type="term" value="C:nucleoplasm"/>
    <property type="evidence" value="ECO:0007669"/>
    <property type="project" value="Ensembl"/>
</dbReference>
<dbReference type="GeneID" id="100081399"/>
<organism evidence="2 3">
    <name type="scientific">Ornithorhynchus anatinus</name>
    <name type="common">Duckbill platypus</name>
    <dbReference type="NCBI Taxonomy" id="9258"/>
    <lineage>
        <taxon>Eukaryota</taxon>
        <taxon>Metazoa</taxon>
        <taxon>Chordata</taxon>
        <taxon>Craniata</taxon>
        <taxon>Vertebrata</taxon>
        <taxon>Euteleostomi</taxon>
        <taxon>Mammalia</taxon>
        <taxon>Monotremata</taxon>
        <taxon>Ornithorhynchidae</taxon>
        <taxon>Ornithorhynchus</taxon>
    </lineage>
</organism>
<name>A0A6I8PRX7_ORNAN</name>
<accession>A0A6I8PRX7</accession>
<dbReference type="GO" id="GO:0005829">
    <property type="term" value="C:cytosol"/>
    <property type="evidence" value="ECO:0007669"/>
    <property type="project" value="Ensembl"/>
</dbReference>
<proteinExistence type="predicted"/>
<dbReference type="Pfam" id="PF07258">
    <property type="entry name" value="COMM_domain"/>
    <property type="match status" value="1"/>
</dbReference>
<feature type="domain" description="COMM" evidence="1">
    <location>
        <begin position="116"/>
        <end position="183"/>
    </location>
</feature>
<dbReference type="InterPro" id="IPR047155">
    <property type="entry name" value="COMMD4/6/7/8"/>
</dbReference>
<dbReference type="GO" id="GO:0007165">
    <property type="term" value="P:signal transduction"/>
    <property type="evidence" value="ECO:0000318"/>
    <property type="project" value="GO_Central"/>
</dbReference>